<evidence type="ECO:0000313" key="2">
    <source>
        <dbReference type="Proteomes" id="UP000000268"/>
    </source>
</evidence>
<dbReference type="KEGG" id="amr:AM1_5254"/>
<dbReference type="AlphaFoldDB" id="B0C9R8"/>
<dbReference type="RefSeq" id="WP_012165474.1">
    <property type="nucleotide sequence ID" value="NC_009925.1"/>
</dbReference>
<proteinExistence type="predicted"/>
<name>B0C9R8_ACAM1</name>
<gene>
    <name evidence="1" type="ordered locus">AM1_5254</name>
</gene>
<dbReference type="EMBL" id="CP000828">
    <property type="protein sequence ID" value="ABW30216.1"/>
    <property type="molecule type" value="Genomic_DNA"/>
</dbReference>
<protein>
    <submittedName>
        <fullName evidence="1">Uncharacterized protein</fullName>
    </submittedName>
</protein>
<dbReference type="HOGENOM" id="CLU_2152764_0_0_3"/>
<sequence>MSLHALQVKLSKLTNRSRSYPYQCLAAGRKWHQYLWRDVNNQFVLEASPDQSLYYMTTQRDGVKPGDYIEISGLGSASHYQIIQLERYCDPPDMWMATLRKLTLNFGYSQV</sequence>
<evidence type="ECO:0000313" key="1">
    <source>
        <dbReference type="EMBL" id="ABW30216.1"/>
    </source>
</evidence>
<keyword evidence="2" id="KW-1185">Reference proteome</keyword>
<dbReference type="Proteomes" id="UP000000268">
    <property type="component" value="Chromosome"/>
</dbReference>
<dbReference type="OrthoDB" id="573884at2"/>
<reference evidence="1 2" key="1">
    <citation type="journal article" date="2008" name="Proc. Natl. Acad. Sci. U.S.A.">
        <title>Niche adaptation and genome expansion in the chlorophyll d-producing cyanobacterium Acaryochloris marina.</title>
        <authorList>
            <person name="Swingley W.D."/>
            <person name="Chen M."/>
            <person name="Cheung P.C."/>
            <person name="Conrad A.L."/>
            <person name="Dejesa L.C."/>
            <person name="Hao J."/>
            <person name="Honchak B.M."/>
            <person name="Karbach L.E."/>
            <person name="Kurdoglu A."/>
            <person name="Lahiri S."/>
            <person name="Mastrian S.D."/>
            <person name="Miyashita H."/>
            <person name="Page L."/>
            <person name="Ramakrishna P."/>
            <person name="Satoh S."/>
            <person name="Sattley W.M."/>
            <person name="Shimada Y."/>
            <person name="Taylor H.L."/>
            <person name="Tomo T."/>
            <person name="Tsuchiya T."/>
            <person name="Wang Z.T."/>
            <person name="Raymond J."/>
            <person name="Mimuro M."/>
            <person name="Blankenship R.E."/>
            <person name="Touchman J.W."/>
        </authorList>
    </citation>
    <scope>NUCLEOTIDE SEQUENCE [LARGE SCALE GENOMIC DNA]</scope>
    <source>
        <strain evidence="2">MBIC 11017</strain>
    </source>
</reference>
<organism evidence="1 2">
    <name type="scientific">Acaryochloris marina (strain MBIC 11017)</name>
    <dbReference type="NCBI Taxonomy" id="329726"/>
    <lineage>
        <taxon>Bacteria</taxon>
        <taxon>Bacillati</taxon>
        <taxon>Cyanobacteriota</taxon>
        <taxon>Cyanophyceae</taxon>
        <taxon>Acaryochloridales</taxon>
        <taxon>Acaryochloridaceae</taxon>
        <taxon>Acaryochloris</taxon>
    </lineage>
</organism>
<accession>B0C9R8</accession>